<proteinExistence type="predicted"/>
<feature type="compositionally biased region" description="Gly residues" evidence="1">
    <location>
        <begin position="59"/>
        <end position="74"/>
    </location>
</feature>
<keyword evidence="2" id="KW-0472">Membrane</keyword>
<keyword evidence="4" id="KW-1185">Reference proteome</keyword>
<comment type="caution">
    <text evidence="3">The sequence shown here is derived from an EMBL/GenBank/DDBJ whole genome shotgun (WGS) entry which is preliminary data.</text>
</comment>
<dbReference type="InterPro" id="IPR032710">
    <property type="entry name" value="NTF2-like_dom_sf"/>
</dbReference>
<evidence type="ECO:0000313" key="4">
    <source>
        <dbReference type="Proteomes" id="UP001268542"/>
    </source>
</evidence>
<protein>
    <submittedName>
        <fullName evidence="3">DUF2510 domain-containing protein</fullName>
    </submittedName>
</protein>
<dbReference type="RefSeq" id="WP_315732744.1">
    <property type="nucleotide sequence ID" value="NZ_JAVYII010000004.1"/>
</dbReference>
<evidence type="ECO:0000256" key="1">
    <source>
        <dbReference type="SAM" id="MobiDB-lite"/>
    </source>
</evidence>
<feature type="transmembrane region" description="Helical" evidence="2">
    <location>
        <begin position="80"/>
        <end position="102"/>
    </location>
</feature>
<feature type="region of interest" description="Disordered" evidence="1">
    <location>
        <begin position="1"/>
        <end position="74"/>
    </location>
</feature>
<gene>
    <name evidence="3" type="ORF">RDV89_09395</name>
</gene>
<keyword evidence="2" id="KW-0812">Transmembrane</keyword>
<evidence type="ECO:0000313" key="3">
    <source>
        <dbReference type="EMBL" id="MDT9593280.1"/>
    </source>
</evidence>
<reference evidence="3 4" key="1">
    <citation type="submission" date="2023-08" db="EMBL/GenBank/DDBJ databases">
        <title>Nocardioides seae sp. nov., a bacterium isolated from a soil.</title>
        <authorList>
            <person name="Wang X."/>
        </authorList>
    </citation>
    <scope>NUCLEOTIDE SEQUENCE [LARGE SCALE GENOMIC DNA]</scope>
    <source>
        <strain evidence="3 4">YZH12</strain>
    </source>
</reference>
<organism evidence="3 4">
    <name type="scientific">Nocardioides imazamoxiresistens</name>
    <dbReference type="NCBI Taxonomy" id="3231893"/>
    <lineage>
        <taxon>Bacteria</taxon>
        <taxon>Bacillati</taxon>
        <taxon>Actinomycetota</taxon>
        <taxon>Actinomycetes</taxon>
        <taxon>Propionibacteriales</taxon>
        <taxon>Nocardioidaceae</taxon>
        <taxon>Nocardioides</taxon>
    </lineage>
</organism>
<accession>A0ABU3PWZ4</accession>
<evidence type="ECO:0000256" key="2">
    <source>
        <dbReference type="SAM" id="Phobius"/>
    </source>
</evidence>
<name>A0ABU3PWZ4_9ACTN</name>
<dbReference type="EMBL" id="JAVYII010000004">
    <property type="protein sequence ID" value="MDT9593280.1"/>
    <property type="molecule type" value="Genomic_DNA"/>
</dbReference>
<keyword evidence="2" id="KW-1133">Transmembrane helix</keyword>
<dbReference type="Proteomes" id="UP001268542">
    <property type="component" value="Unassembled WGS sequence"/>
</dbReference>
<sequence>MSTPPGWYDDGSGTTRWWDGERWSDAPPAGGPSAGQEAPAWQAGPAPYASAYGSEQPGQGFGGGSATGGAGGTGGGKGRLAAVLALVLVIVGAGGASLFFLLRGGDDAPTAEEEREEDRVQTAVEALWAVETCEDELALTTGERLEILESVVDQDSPYCDELTAFTYDLGVRDVVVEGDEATAVVEVTATYDGSEERYGDYERVVDLELEAVDGEWLASRRTIYSATPEGALEAYMEAATCQEALEVVTGTRYDKVQTAIDDDGSYCSWATETTYTIDVEDVTEDGDTAVVETSLVTEGGEGVQVPHDQTTGTAENTDLGWILEDTSSAASAAYQAAYDWYVATSCEARLEQSTGAMAAEVQAGIEAAAAGEFSICPALPDVTYVITAVSVEVYGGDATVVYDVEGTYNGTGPYQDYGERATVQLEESDDAWLVASGTATPA</sequence>
<dbReference type="SUPFAM" id="SSF54427">
    <property type="entry name" value="NTF2-like"/>
    <property type="match status" value="1"/>
</dbReference>